<accession>A0ABT3QX08</accession>
<gene>
    <name evidence="5" type="ORF">ON753_03470</name>
</gene>
<evidence type="ECO:0000256" key="1">
    <source>
        <dbReference type="ARBA" id="ARBA00023015"/>
    </source>
</evidence>
<keyword evidence="6" id="KW-1185">Reference proteome</keyword>
<evidence type="ECO:0000256" key="2">
    <source>
        <dbReference type="ARBA" id="ARBA00023125"/>
    </source>
</evidence>
<dbReference type="InterPro" id="IPR018060">
    <property type="entry name" value="HTH_AraC"/>
</dbReference>
<dbReference type="InterPro" id="IPR009057">
    <property type="entry name" value="Homeodomain-like_sf"/>
</dbReference>
<dbReference type="PROSITE" id="PS00041">
    <property type="entry name" value="HTH_ARAC_FAMILY_1"/>
    <property type="match status" value="1"/>
</dbReference>
<organism evidence="5 6">
    <name type="scientific">Roseibium salinum</name>
    <dbReference type="NCBI Taxonomy" id="1604349"/>
    <lineage>
        <taxon>Bacteria</taxon>
        <taxon>Pseudomonadati</taxon>
        <taxon>Pseudomonadota</taxon>
        <taxon>Alphaproteobacteria</taxon>
        <taxon>Hyphomicrobiales</taxon>
        <taxon>Stappiaceae</taxon>
        <taxon>Roseibium</taxon>
    </lineage>
</organism>
<dbReference type="PANTHER" id="PTHR46796:SF12">
    <property type="entry name" value="HTH-TYPE DNA-BINDING TRANSCRIPTIONAL ACTIVATOR EUTR"/>
    <property type="match status" value="1"/>
</dbReference>
<evidence type="ECO:0000313" key="6">
    <source>
        <dbReference type="Proteomes" id="UP001300261"/>
    </source>
</evidence>
<dbReference type="SUPFAM" id="SSF46689">
    <property type="entry name" value="Homeodomain-like"/>
    <property type="match status" value="2"/>
</dbReference>
<sequence>MSTSQFEDPLFRQPGTAGTDFEDMLAAIMPGFPQFRAERREQEGAFKWKAELAVNDSVTLLRARYNAPWVYTPQTDHEMLGLRFCTTGASETSIRGEEIIHVPGTAIVTSSAEVGRTTVRTDTRMNLATSATFIFNAALVNTCLYDMFELTTLGQLGIRPLIDLSTPIGRTLITVCRSMAQGLAAERVLQHSPKAMTLMAEAVVRLVLEHGQHRFSGDLRKRLIHVVPRHVKKAIDFMHENMHRPIRLADIASAAGVSARTLQIGFKQFRETTPLIYLQQIRLQAVHRELSSAENTLSIRDVALKWGFSHMGRFSAQYKAAFGASPSTTVNRG</sequence>
<dbReference type="Gene3D" id="1.10.10.60">
    <property type="entry name" value="Homeodomain-like"/>
    <property type="match status" value="1"/>
</dbReference>
<dbReference type="Proteomes" id="UP001300261">
    <property type="component" value="Unassembled WGS sequence"/>
</dbReference>
<keyword evidence="2" id="KW-0238">DNA-binding</keyword>
<dbReference type="SMART" id="SM00342">
    <property type="entry name" value="HTH_ARAC"/>
    <property type="match status" value="1"/>
</dbReference>
<comment type="caution">
    <text evidence="5">The sequence shown here is derived from an EMBL/GenBank/DDBJ whole genome shotgun (WGS) entry which is preliminary data.</text>
</comment>
<dbReference type="EMBL" id="JAPEVI010000002">
    <property type="protein sequence ID" value="MCX2721468.1"/>
    <property type="molecule type" value="Genomic_DNA"/>
</dbReference>
<reference evidence="5 6" key="1">
    <citation type="journal article" date="2016" name="Int. J. Syst. Evol. Microbiol.">
        <title>Labrenzia salina sp. nov., isolated from the rhizosphere of the halophyte Arthrocnemum macrostachyum.</title>
        <authorList>
            <person name="Camacho M."/>
            <person name="Redondo-Gomez S."/>
            <person name="Rodriguez-Llorente I."/>
            <person name="Rohde M."/>
            <person name="Sproer C."/>
            <person name="Schumann P."/>
            <person name="Klenk H.P."/>
            <person name="Montero-Calasanz M.D.C."/>
        </authorList>
    </citation>
    <scope>NUCLEOTIDE SEQUENCE [LARGE SCALE GENOMIC DNA]</scope>
    <source>
        <strain evidence="5 6">DSM 29163</strain>
    </source>
</reference>
<dbReference type="InterPro" id="IPR050204">
    <property type="entry name" value="AraC_XylS_family_regulators"/>
</dbReference>
<keyword evidence="3" id="KW-0804">Transcription</keyword>
<evidence type="ECO:0000256" key="3">
    <source>
        <dbReference type="ARBA" id="ARBA00023163"/>
    </source>
</evidence>
<protein>
    <submittedName>
        <fullName evidence="5">AraC family transcriptional regulator</fullName>
    </submittedName>
</protein>
<dbReference type="InterPro" id="IPR018062">
    <property type="entry name" value="HTH_AraC-typ_CS"/>
</dbReference>
<proteinExistence type="predicted"/>
<dbReference type="Pfam" id="PF12833">
    <property type="entry name" value="HTH_18"/>
    <property type="match status" value="1"/>
</dbReference>
<keyword evidence="1" id="KW-0805">Transcription regulation</keyword>
<evidence type="ECO:0000259" key="4">
    <source>
        <dbReference type="PROSITE" id="PS01124"/>
    </source>
</evidence>
<feature type="domain" description="HTH araC/xylS-type" evidence="4">
    <location>
        <begin position="232"/>
        <end position="332"/>
    </location>
</feature>
<evidence type="ECO:0000313" key="5">
    <source>
        <dbReference type="EMBL" id="MCX2721468.1"/>
    </source>
</evidence>
<dbReference type="RefSeq" id="WP_265961166.1">
    <property type="nucleotide sequence ID" value="NZ_JAPEVI010000002.1"/>
</dbReference>
<dbReference type="PROSITE" id="PS01124">
    <property type="entry name" value="HTH_ARAC_FAMILY_2"/>
    <property type="match status" value="1"/>
</dbReference>
<dbReference type="PANTHER" id="PTHR46796">
    <property type="entry name" value="HTH-TYPE TRANSCRIPTIONAL ACTIVATOR RHAS-RELATED"/>
    <property type="match status" value="1"/>
</dbReference>
<name>A0ABT3QX08_9HYPH</name>